<sequence>MICRYMTLSPASADSLAWKGAYFACQQLHQDMRDVLKPEQDLAKYIVGHHASQAQTCCQSVIMLGLPCPQLDLIRELTIHTAIPYRAQGCWDNALLPLYALYLDHLHVILTGAYFCRLPYGDLKSWHSELFVQYAVDRKVNCKKVTFTIAGLANMVGGKVKSTEFENTVPGANMSYFLNIVEDKTERQTERAYSSEVRFKARRLND</sequence>
<keyword evidence="2" id="KW-1185">Reference proteome</keyword>
<dbReference type="OrthoDB" id="3788568at2759"/>
<dbReference type="AlphaFoldDB" id="A0A9W8YGG3"/>
<evidence type="ECO:0000313" key="1">
    <source>
        <dbReference type="EMBL" id="KAJ4377504.1"/>
    </source>
</evidence>
<protein>
    <submittedName>
        <fullName evidence="1">Uncharacterized protein</fullName>
    </submittedName>
</protein>
<proteinExistence type="predicted"/>
<name>A0A9W8YGG3_9PLEO</name>
<dbReference type="EMBL" id="JAPEUY010000001">
    <property type="protein sequence ID" value="KAJ4377504.1"/>
    <property type="molecule type" value="Genomic_DNA"/>
</dbReference>
<gene>
    <name evidence="1" type="ORF">N0V83_000329</name>
</gene>
<accession>A0A9W8YGG3</accession>
<comment type="caution">
    <text evidence="1">The sequence shown here is derived from an EMBL/GenBank/DDBJ whole genome shotgun (WGS) entry which is preliminary data.</text>
</comment>
<reference evidence="1" key="1">
    <citation type="submission" date="2022-10" db="EMBL/GenBank/DDBJ databases">
        <title>Tapping the CABI collections for fungal endophytes: first genome assemblies for Collariella, Neodidymelliopsis, Ascochyta clinopodiicola, Didymella pomorum, Didymosphaeria variabile, Neocosmospora piperis and Neocucurbitaria cava.</title>
        <authorList>
            <person name="Hill R."/>
        </authorList>
    </citation>
    <scope>NUCLEOTIDE SEQUENCE</scope>
    <source>
        <strain evidence="1">IMI 356814</strain>
    </source>
</reference>
<dbReference type="Proteomes" id="UP001140560">
    <property type="component" value="Unassembled WGS sequence"/>
</dbReference>
<organism evidence="1 2">
    <name type="scientific">Neocucurbitaria cava</name>
    <dbReference type="NCBI Taxonomy" id="798079"/>
    <lineage>
        <taxon>Eukaryota</taxon>
        <taxon>Fungi</taxon>
        <taxon>Dikarya</taxon>
        <taxon>Ascomycota</taxon>
        <taxon>Pezizomycotina</taxon>
        <taxon>Dothideomycetes</taxon>
        <taxon>Pleosporomycetidae</taxon>
        <taxon>Pleosporales</taxon>
        <taxon>Pleosporineae</taxon>
        <taxon>Cucurbitariaceae</taxon>
        <taxon>Neocucurbitaria</taxon>
    </lineage>
</organism>
<evidence type="ECO:0000313" key="2">
    <source>
        <dbReference type="Proteomes" id="UP001140560"/>
    </source>
</evidence>